<feature type="region of interest" description="Disordered" evidence="2">
    <location>
        <begin position="1"/>
        <end position="22"/>
    </location>
</feature>
<dbReference type="AlphaFoldDB" id="A0AAN7DLD8"/>
<organism evidence="3 4">
    <name type="scientific">Mucor velutinosus</name>
    <dbReference type="NCBI Taxonomy" id="708070"/>
    <lineage>
        <taxon>Eukaryota</taxon>
        <taxon>Fungi</taxon>
        <taxon>Fungi incertae sedis</taxon>
        <taxon>Mucoromycota</taxon>
        <taxon>Mucoromycotina</taxon>
        <taxon>Mucoromycetes</taxon>
        <taxon>Mucorales</taxon>
        <taxon>Mucorineae</taxon>
        <taxon>Mucoraceae</taxon>
        <taxon>Mucor</taxon>
    </lineage>
</organism>
<evidence type="ECO:0000256" key="1">
    <source>
        <dbReference type="SAM" id="Coils"/>
    </source>
</evidence>
<name>A0AAN7DLD8_9FUNG</name>
<accession>A0AAN7DLD8</accession>
<keyword evidence="1" id="KW-0175">Coiled coil</keyword>
<sequence>MSDFSSDSDDGILFQDRPNNANFQERLMQAKESTESGPMDQDARFMDFYDSDDTATLKSQLERLSKKVLQMESRVEEREQKLRARRQERDMEAGLTNMTTEERAAYVAQQEEKEAKLRKQRQKLRKKLLNEEMKQQVDKGMDSNDEEEDENGQEEEEDPAHPTEDKPNWDAVYEYMLLLENENQEDELIFGSDFVSPNARMRREALTNEQVTKQTKYSGIVVQHATQTFEDDIELGTGEVRHCTLSGTSYHLPFKVKYDVREPSMVIANLDFEVDIEMQLAVGSTLQKIKNECHLLGFFRLLVHYAKLENSRKEIFNLLMDHYKDTPVNVIMLSQHKLQFEGAANCGINLLLSWKLVETHTDREKLDANITNDVKPDLTMEAVALPAVIAKDANGVLDKVNDAFIHSLMQKGVYQGTKYIVDSILSTNKQQTK</sequence>
<dbReference type="GeneID" id="89952758"/>
<evidence type="ECO:0000313" key="4">
    <source>
        <dbReference type="Proteomes" id="UP001304243"/>
    </source>
</evidence>
<feature type="region of interest" description="Disordered" evidence="2">
    <location>
        <begin position="133"/>
        <end position="167"/>
    </location>
</feature>
<feature type="compositionally biased region" description="Acidic residues" evidence="2">
    <location>
        <begin position="1"/>
        <end position="10"/>
    </location>
</feature>
<evidence type="ECO:0000256" key="2">
    <source>
        <dbReference type="SAM" id="MobiDB-lite"/>
    </source>
</evidence>
<feature type="compositionally biased region" description="Basic and acidic residues" evidence="2">
    <location>
        <begin position="133"/>
        <end position="142"/>
    </location>
</feature>
<dbReference type="Proteomes" id="UP001304243">
    <property type="component" value="Unassembled WGS sequence"/>
</dbReference>
<gene>
    <name evidence="3" type="ORF">ATC70_009072</name>
</gene>
<keyword evidence="4" id="KW-1185">Reference proteome</keyword>
<proteinExistence type="predicted"/>
<evidence type="ECO:0000313" key="3">
    <source>
        <dbReference type="EMBL" id="KAK4518848.1"/>
    </source>
</evidence>
<feature type="coiled-coil region" evidence="1">
    <location>
        <begin position="54"/>
        <end position="81"/>
    </location>
</feature>
<reference evidence="3 4" key="1">
    <citation type="submission" date="2022-11" db="EMBL/GenBank/DDBJ databases">
        <title>Mucor velutinosus strain NIH1002 WGS.</title>
        <authorList>
            <person name="Subramanian P."/>
            <person name="Mullikin J.C."/>
            <person name="Segre J.A."/>
            <person name="Zelazny A.M."/>
        </authorList>
    </citation>
    <scope>NUCLEOTIDE SEQUENCE [LARGE SCALE GENOMIC DNA]</scope>
    <source>
        <strain evidence="3 4">NIH1002</strain>
    </source>
</reference>
<protein>
    <submittedName>
        <fullName evidence="3">Uncharacterized protein</fullName>
    </submittedName>
</protein>
<feature type="compositionally biased region" description="Acidic residues" evidence="2">
    <location>
        <begin position="143"/>
        <end position="158"/>
    </location>
</feature>
<comment type="caution">
    <text evidence="3">The sequence shown here is derived from an EMBL/GenBank/DDBJ whole genome shotgun (WGS) entry which is preliminary data.</text>
</comment>
<dbReference type="EMBL" id="JASEJX010000012">
    <property type="protein sequence ID" value="KAK4518848.1"/>
    <property type="molecule type" value="Genomic_DNA"/>
</dbReference>
<dbReference type="RefSeq" id="XP_064685514.1">
    <property type="nucleotide sequence ID" value="XM_064828312.1"/>
</dbReference>